<feature type="region of interest" description="Disordered" evidence="1">
    <location>
        <begin position="99"/>
        <end position="420"/>
    </location>
</feature>
<protein>
    <recommendedName>
        <fullName evidence="2">UspA domain-containing protein</fullName>
    </recommendedName>
</protein>
<dbReference type="CDD" id="cd23659">
    <property type="entry name" value="USP_At3g01520-like"/>
    <property type="match status" value="1"/>
</dbReference>
<feature type="compositionally biased region" description="Polar residues" evidence="1">
    <location>
        <begin position="67"/>
        <end position="81"/>
    </location>
</feature>
<reference evidence="3" key="2">
    <citation type="journal article" date="2023" name="IMA Fungus">
        <title>Comparative genomic study of the Penicillium genus elucidates a diverse pangenome and 15 lateral gene transfer events.</title>
        <authorList>
            <person name="Petersen C."/>
            <person name="Sorensen T."/>
            <person name="Nielsen M.R."/>
            <person name="Sondergaard T.E."/>
            <person name="Sorensen J.L."/>
            <person name="Fitzpatrick D.A."/>
            <person name="Frisvad J.C."/>
            <person name="Nielsen K.L."/>
        </authorList>
    </citation>
    <scope>NUCLEOTIDE SEQUENCE</scope>
    <source>
        <strain evidence="3">IBT 29864</strain>
    </source>
</reference>
<evidence type="ECO:0000313" key="4">
    <source>
        <dbReference type="Proteomes" id="UP001147782"/>
    </source>
</evidence>
<dbReference type="InterPro" id="IPR006015">
    <property type="entry name" value="Universal_stress_UspA"/>
</dbReference>
<feature type="domain" description="UspA" evidence="2">
    <location>
        <begin position="506"/>
        <end position="693"/>
    </location>
</feature>
<reference evidence="3" key="1">
    <citation type="submission" date="2022-11" db="EMBL/GenBank/DDBJ databases">
        <authorList>
            <person name="Petersen C."/>
        </authorList>
    </citation>
    <scope>NUCLEOTIDE SEQUENCE</scope>
    <source>
        <strain evidence="3">IBT 29864</strain>
    </source>
</reference>
<comment type="caution">
    <text evidence="3">The sequence shown here is derived from an EMBL/GenBank/DDBJ whole genome shotgun (WGS) entry which is preliminary data.</text>
</comment>
<feature type="compositionally biased region" description="Polar residues" evidence="1">
    <location>
        <begin position="260"/>
        <end position="289"/>
    </location>
</feature>
<dbReference type="Gene3D" id="3.40.50.620">
    <property type="entry name" value="HUPs"/>
    <property type="match status" value="1"/>
</dbReference>
<evidence type="ECO:0000256" key="1">
    <source>
        <dbReference type="SAM" id="MobiDB-lite"/>
    </source>
</evidence>
<feature type="compositionally biased region" description="Basic and acidic residues" evidence="1">
    <location>
        <begin position="313"/>
        <end position="333"/>
    </location>
</feature>
<dbReference type="SUPFAM" id="SSF52402">
    <property type="entry name" value="Adenine nucleotide alpha hydrolases-like"/>
    <property type="match status" value="1"/>
</dbReference>
<dbReference type="RefSeq" id="XP_056558089.1">
    <property type="nucleotide sequence ID" value="XM_056695877.1"/>
</dbReference>
<dbReference type="EMBL" id="JAPZBS010000002">
    <property type="protein sequence ID" value="KAJ5380518.1"/>
    <property type="molecule type" value="Genomic_DNA"/>
</dbReference>
<name>A0A9W9SQ97_9EURO</name>
<evidence type="ECO:0000313" key="3">
    <source>
        <dbReference type="EMBL" id="KAJ5380518.1"/>
    </source>
</evidence>
<dbReference type="OrthoDB" id="992776at2759"/>
<dbReference type="InterPro" id="IPR006016">
    <property type="entry name" value="UspA"/>
</dbReference>
<gene>
    <name evidence="3" type="ORF">N7496_002946</name>
</gene>
<dbReference type="GeneID" id="81435054"/>
<feature type="compositionally biased region" description="Basic residues" evidence="1">
    <location>
        <begin position="109"/>
        <end position="121"/>
    </location>
</feature>
<accession>A0A9W9SQ97</accession>
<dbReference type="Pfam" id="PF00582">
    <property type="entry name" value="Usp"/>
    <property type="match status" value="1"/>
</dbReference>
<feature type="compositionally biased region" description="Basic and acidic residues" evidence="1">
    <location>
        <begin position="290"/>
        <end position="300"/>
    </location>
</feature>
<feature type="compositionally biased region" description="Basic and acidic residues" evidence="1">
    <location>
        <begin position="749"/>
        <end position="764"/>
    </location>
</feature>
<keyword evidence="4" id="KW-1185">Reference proteome</keyword>
<feature type="compositionally biased region" description="Basic and acidic residues" evidence="1">
    <location>
        <begin position="146"/>
        <end position="170"/>
    </location>
</feature>
<feature type="region of interest" description="Disordered" evidence="1">
    <location>
        <begin position="1"/>
        <end position="87"/>
    </location>
</feature>
<dbReference type="InterPro" id="IPR014729">
    <property type="entry name" value="Rossmann-like_a/b/a_fold"/>
</dbReference>
<feature type="region of interest" description="Disordered" evidence="1">
    <location>
        <begin position="735"/>
        <end position="764"/>
    </location>
</feature>
<dbReference type="PANTHER" id="PTHR46100">
    <property type="entry name" value="IMP2'P"/>
    <property type="match status" value="1"/>
</dbReference>
<feature type="compositionally biased region" description="Acidic residues" evidence="1">
    <location>
        <begin position="338"/>
        <end position="362"/>
    </location>
</feature>
<feature type="compositionally biased region" description="Low complexity" evidence="1">
    <location>
        <begin position="232"/>
        <end position="255"/>
    </location>
</feature>
<feature type="compositionally biased region" description="Low complexity" evidence="1">
    <location>
        <begin position="738"/>
        <end position="748"/>
    </location>
</feature>
<dbReference type="PANTHER" id="PTHR46100:SF4">
    <property type="entry name" value="USPA DOMAIN-CONTAINING PROTEIN"/>
    <property type="match status" value="1"/>
</dbReference>
<dbReference type="PRINTS" id="PR01438">
    <property type="entry name" value="UNVRSLSTRESS"/>
</dbReference>
<evidence type="ECO:0000259" key="2">
    <source>
        <dbReference type="Pfam" id="PF00582"/>
    </source>
</evidence>
<dbReference type="AlphaFoldDB" id="A0A9W9SQ97"/>
<feature type="compositionally biased region" description="Low complexity" evidence="1">
    <location>
        <begin position="1"/>
        <end position="18"/>
    </location>
</feature>
<dbReference type="Proteomes" id="UP001147782">
    <property type="component" value="Unassembled WGS sequence"/>
</dbReference>
<sequence length="764" mass="82928">MSYQADSRVSPTSSSSPDADTETEHVEYVQLQDNQPSPAAETEHEEYFQFQDHQTSPAAETEHEEYVQTQDHQPSSESLTLPSRPWGFLSLPRAVQDILVPPPVESGHRLRRSGSRSRRGARSPVEPFVPSPLRIVSSAMSAANSPEREQANTEDVRRRSFDQPTPDDRQAPAAQGPGIDDDDAKSDISTVSSEKTGSKKKTAGRKAMAAVMSGLEGRLFPRSLSRGRESSRGSSSREVSSRRSSSLDLHSPSSDARLSRSVSPTNRSFQPESQPITPTTSNTGNSLKMESTHNKSDEALVKPSGSMPTYVKPAEHGESGERLAKDVFDRDNNLIESSSDDDDDESDDEDDDDYEGSGDDEPIPGVTFVTVGRGRKDKKRDDITSITASDFNKPKDANLNITEQQPSAPKHNIPGMDKKPRKSVLKTVIRPQTNYEIPTPRARSAAGTPCGSDDEEEEAAINRAQGLSIYVSTIDNRVPNRSIRTIVRGEFDEIQKEADEGRRRQRKYLVATDLSKESEYALEWTIGGLLRDGDTMYAIYAMHEDAAASAVQVGEGAKAMQDTMAVVGSQTKEVSRAGTLNLLGRLSSGVASKAGSVDARASPAAEAERVRAVEKISDMCIGLLRKTGLQVRIAVEVIHCKSPKLMITEAIDELEPTLAIVGARGQSALKGVLLGSFSNYLISNSSAPVMVARHKLQRQLPKQQANARLANNLNPSKSLLEKLEAEAKAEAKAKAKAKATTGAAGKAVVKVEEKSEEKAKEKAN</sequence>
<organism evidence="3 4">
    <name type="scientific">Penicillium cataractarum</name>
    <dbReference type="NCBI Taxonomy" id="2100454"/>
    <lineage>
        <taxon>Eukaryota</taxon>
        <taxon>Fungi</taxon>
        <taxon>Dikarya</taxon>
        <taxon>Ascomycota</taxon>
        <taxon>Pezizomycotina</taxon>
        <taxon>Eurotiomycetes</taxon>
        <taxon>Eurotiomycetidae</taxon>
        <taxon>Eurotiales</taxon>
        <taxon>Aspergillaceae</taxon>
        <taxon>Penicillium</taxon>
    </lineage>
</organism>
<proteinExistence type="predicted"/>